<organism evidence="9 10">
    <name type="scientific">Fannyhessea vaginae PB189-T1-4</name>
    <dbReference type="NCBI Taxonomy" id="866774"/>
    <lineage>
        <taxon>Bacteria</taxon>
        <taxon>Bacillati</taxon>
        <taxon>Actinomycetota</taxon>
        <taxon>Coriobacteriia</taxon>
        <taxon>Coriobacteriales</taxon>
        <taxon>Atopobiaceae</taxon>
        <taxon>Fannyhessea</taxon>
    </lineage>
</organism>
<dbReference type="HAMAP" id="MF_01974">
    <property type="entry name" value="MetAP_1"/>
    <property type="match status" value="1"/>
</dbReference>
<feature type="binding site" evidence="6">
    <location>
        <position position="106"/>
    </location>
    <ligand>
        <name>a divalent metal cation</name>
        <dbReference type="ChEBI" id="CHEBI:60240"/>
        <label>2</label>
        <note>catalytic</note>
    </ligand>
</feature>
<keyword evidence="10" id="KW-1185">Reference proteome</keyword>
<feature type="domain" description="Peptidase M24" evidence="8">
    <location>
        <begin position="12"/>
        <end position="240"/>
    </location>
</feature>
<protein>
    <recommendedName>
        <fullName evidence="6 7">Methionine aminopeptidase</fullName>
        <shortName evidence="6">MAP</shortName>
        <shortName evidence="6">MetAP</shortName>
        <ecNumber evidence="6 7">3.4.11.18</ecNumber>
    </recommendedName>
    <alternativeName>
        <fullName evidence="6">Peptidase M</fullName>
    </alternativeName>
</protein>
<dbReference type="PANTHER" id="PTHR43330:SF27">
    <property type="entry name" value="METHIONINE AMINOPEPTIDASE"/>
    <property type="match status" value="1"/>
</dbReference>
<dbReference type="PANTHER" id="PTHR43330">
    <property type="entry name" value="METHIONINE AMINOPEPTIDASE"/>
    <property type="match status" value="1"/>
</dbReference>
<keyword evidence="2 6" id="KW-0031">Aminopeptidase</keyword>
<dbReference type="RefSeq" id="WP_006304505.1">
    <property type="nucleotide sequence ID" value="NZ_AEDQ01000029.1"/>
</dbReference>
<comment type="function">
    <text evidence="1 6">Removes the N-terminal methionine from nascent proteins. The N-terminal methionine is often cleaved when the second residue in the primary sequence is small and uncharged (Met-Ala-, Cys, Gly, Pro, Ser, Thr, or Val). Requires deformylation of the N(alpha)-formylated initiator methionine before it can be hydrolyzed.</text>
</comment>
<dbReference type="Proteomes" id="UP000004431">
    <property type="component" value="Unassembled WGS sequence"/>
</dbReference>
<comment type="caution">
    <text evidence="9">The sequence shown here is derived from an EMBL/GenBank/DDBJ whole genome shotgun (WGS) entry which is preliminary data.</text>
</comment>
<dbReference type="EMBL" id="AEDQ01000029">
    <property type="protein sequence ID" value="EFL43845.1"/>
    <property type="molecule type" value="Genomic_DNA"/>
</dbReference>
<feature type="binding site" evidence="6">
    <location>
        <position position="202"/>
    </location>
    <ligand>
        <name>a divalent metal cation</name>
        <dbReference type="ChEBI" id="CHEBI:60240"/>
        <label>2</label>
        <note>catalytic</note>
    </ligand>
</feature>
<evidence type="ECO:0000256" key="1">
    <source>
        <dbReference type="ARBA" id="ARBA00002521"/>
    </source>
</evidence>
<keyword evidence="3 6" id="KW-0645">Protease</keyword>
<dbReference type="NCBIfam" id="TIGR00500">
    <property type="entry name" value="met_pdase_I"/>
    <property type="match status" value="1"/>
</dbReference>
<proteinExistence type="inferred from homology"/>
<dbReference type="InterPro" id="IPR002467">
    <property type="entry name" value="Pept_M24A_MAP1"/>
</dbReference>
<evidence type="ECO:0000256" key="4">
    <source>
        <dbReference type="ARBA" id="ARBA00022723"/>
    </source>
</evidence>
<feature type="binding site" evidence="6">
    <location>
        <position position="233"/>
    </location>
    <ligand>
        <name>a divalent metal cation</name>
        <dbReference type="ChEBI" id="CHEBI:60240"/>
        <label>1</label>
    </ligand>
</feature>
<evidence type="ECO:0000313" key="9">
    <source>
        <dbReference type="EMBL" id="EFL43845.1"/>
    </source>
</evidence>
<evidence type="ECO:0000313" key="10">
    <source>
        <dbReference type="Proteomes" id="UP000004431"/>
    </source>
</evidence>
<dbReference type="GO" id="GO:0004239">
    <property type="term" value="F:initiator methionyl aminopeptidase activity"/>
    <property type="evidence" value="ECO:0007669"/>
    <property type="project" value="UniProtKB-EC"/>
</dbReference>
<keyword evidence="5 6" id="KW-0378">Hydrolase</keyword>
<dbReference type="InterPro" id="IPR000994">
    <property type="entry name" value="Pept_M24"/>
</dbReference>
<evidence type="ECO:0000256" key="7">
    <source>
        <dbReference type="RuleBase" id="RU003653"/>
    </source>
</evidence>
<feature type="binding site" evidence="6">
    <location>
        <position position="95"/>
    </location>
    <ligand>
        <name>a divalent metal cation</name>
        <dbReference type="ChEBI" id="CHEBI:60240"/>
        <label>1</label>
    </ligand>
</feature>
<evidence type="ECO:0000256" key="5">
    <source>
        <dbReference type="ARBA" id="ARBA00022801"/>
    </source>
</evidence>
<name>A0ABN0AZ94_9ACTN</name>
<dbReference type="EC" id="3.4.11.18" evidence="6 7"/>
<dbReference type="CDD" id="cd01086">
    <property type="entry name" value="MetAP1"/>
    <property type="match status" value="1"/>
</dbReference>
<evidence type="ECO:0000256" key="3">
    <source>
        <dbReference type="ARBA" id="ARBA00022670"/>
    </source>
</evidence>
<feature type="binding site" evidence="6">
    <location>
        <position position="169"/>
    </location>
    <ligand>
        <name>a divalent metal cation</name>
        <dbReference type="ChEBI" id="CHEBI:60240"/>
        <label>2</label>
        <note>catalytic</note>
    </ligand>
</feature>
<reference evidence="9 10" key="1">
    <citation type="submission" date="2010-08" db="EMBL/GenBank/DDBJ databases">
        <authorList>
            <person name="Durkin A.S."/>
            <person name="Madupu R."/>
            <person name="Torralba M."/>
            <person name="Gillis M."/>
            <person name="Methe B."/>
            <person name="Sutton G."/>
            <person name="Nelson K.E."/>
        </authorList>
    </citation>
    <scope>NUCLEOTIDE SEQUENCE [LARGE SCALE GENOMIC DNA]</scope>
    <source>
        <strain evidence="9 10">PB189-T1-4</strain>
    </source>
</reference>
<dbReference type="Pfam" id="PF00557">
    <property type="entry name" value="Peptidase_M24"/>
    <property type="match status" value="1"/>
</dbReference>
<dbReference type="SUPFAM" id="SSF55920">
    <property type="entry name" value="Creatinase/aminopeptidase"/>
    <property type="match status" value="1"/>
</dbReference>
<dbReference type="Gene3D" id="3.90.230.10">
    <property type="entry name" value="Creatinase/methionine aminopeptidase superfamily"/>
    <property type="match status" value="1"/>
</dbReference>
<comment type="similarity">
    <text evidence="6">Belongs to the peptidase M24A family. Methionine aminopeptidase type 1 subfamily.</text>
</comment>
<comment type="cofactor">
    <cofactor evidence="6">
        <name>Co(2+)</name>
        <dbReference type="ChEBI" id="CHEBI:48828"/>
    </cofactor>
    <cofactor evidence="6">
        <name>Zn(2+)</name>
        <dbReference type="ChEBI" id="CHEBI:29105"/>
    </cofactor>
    <cofactor evidence="6">
        <name>Mn(2+)</name>
        <dbReference type="ChEBI" id="CHEBI:29035"/>
    </cofactor>
    <cofactor evidence="6">
        <name>Fe(2+)</name>
        <dbReference type="ChEBI" id="CHEBI:29033"/>
    </cofactor>
    <text evidence="6">Binds 2 divalent metal cations per subunit. Has a high-affinity and a low affinity metal-binding site. The true nature of the physiological cofactor is under debate. The enzyme is active with cobalt, zinc, manganese or divalent iron ions. Most likely, methionine aminopeptidases function as mononuclear Fe(2+)-metalloproteases under physiological conditions, and the catalytically relevant metal-binding site has been assigned to the histidine-containing high-affinity site.</text>
</comment>
<sequence>MIHIKSQKEINQMKKAGALSKAALRFAGSLIKPGVSTKAIDVQVEQFIRMHGGTPTFKGYYGYPATLCSSPNSMIVHGIPSPACVLQEGDIISIDTGATVDGWVGDNAWTFYVGQVSSEAKALCEITRDCLHAAIDQAFIGNRLGDIGHAVQALAEKHGYGVVRDYVGHGVGHVMHEDPNVPNYGKKGRGITLQEGMVIAIEPMITLGDYASHTLADGWGVVTNDGSLAAHVENTLAITKDGPVVLTSDDEGADCPMVGGYSL</sequence>
<comment type="catalytic activity">
    <reaction evidence="6 7">
        <text>Release of N-terminal amino acids, preferentially methionine, from peptides and arylamides.</text>
        <dbReference type="EC" id="3.4.11.18"/>
    </reaction>
</comment>
<comment type="subunit">
    <text evidence="6">Monomer.</text>
</comment>
<accession>A0ABN0AZ94</accession>
<feature type="binding site" evidence="6">
    <location>
        <position position="77"/>
    </location>
    <ligand>
        <name>substrate</name>
    </ligand>
</feature>
<evidence type="ECO:0000256" key="2">
    <source>
        <dbReference type="ARBA" id="ARBA00022438"/>
    </source>
</evidence>
<gene>
    <name evidence="6 9" type="primary">map</name>
    <name evidence="9" type="ORF">HMPREF9248_0556</name>
</gene>
<dbReference type="PRINTS" id="PR00599">
    <property type="entry name" value="MAPEPTIDASE"/>
</dbReference>
<feature type="binding site" evidence="6">
    <location>
        <position position="176"/>
    </location>
    <ligand>
        <name>substrate</name>
    </ligand>
</feature>
<dbReference type="InterPro" id="IPR001714">
    <property type="entry name" value="Pept_M24_MAP"/>
</dbReference>
<feature type="binding site" evidence="6">
    <location>
        <position position="106"/>
    </location>
    <ligand>
        <name>a divalent metal cation</name>
        <dbReference type="ChEBI" id="CHEBI:60240"/>
        <label>1</label>
    </ligand>
</feature>
<feature type="binding site" evidence="6">
    <location>
        <position position="233"/>
    </location>
    <ligand>
        <name>a divalent metal cation</name>
        <dbReference type="ChEBI" id="CHEBI:60240"/>
        <label>2</label>
        <note>catalytic</note>
    </ligand>
</feature>
<keyword evidence="4 6" id="KW-0479">Metal-binding</keyword>
<dbReference type="InterPro" id="IPR036005">
    <property type="entry name" value="Creatinase/aminopeptidase-like"/>
</dbReference>
<evidence type="ECO:0000259" key="8">
    <source>
        <dbReference type="Pfam" id="PF00557"/>
    </source>
</evidence>
<dbReference type="PROSITE" id="PS00680">
    <property type="entry name" value="MAP_1"/>
    <property type="match status" value="1"/>
</dbReference>
<evidence type="ECO:0000256" key="6">
    <source>
        <dbReference type="HAMAP-Rule" id="MF_01974"/>
    </source>
</evidence>